<gene>
    <name evidence="2" type="ORF">MNBD_GAMMA22-1945</name>
</gene>
<name>A0A3B1B568_9ZZZZ</name>
<dbReference type="InterPro" id="IPR026352">
    <property type="entry name" value="Nanowire_3heme"/>
</dbReference>
<reference evidence="2" key="1">
    <citation type="submission" date="2018-06" db="EMBL/GenBank/DDBJ databases">
        <authorList>
            <person name="Zhirakovskaya E."/>
        </authorList>
    </citation>
    <scope>NUCLEOTIDE SEQUENCE</scope>
</reference>
<sequence length="181" mass="20554">MKNKYLIAFFLISFSGFLFAAKQTWKLLKEDGLHDPENIAITLLQEPSEALLQLPPDTTGNMVLWVTALRENYISPRSNIYPDTKVEVLDMDIILENTGEMPMVRFPHKAHTEWLDCSNCHDSIFKKKVGANPINMFAILNGRYCGRCHGAVSFPLTECLRCHSVPRNTFKGKVGAQPERK</sequence>
<dbReference type="Pfam" id="PF14522">
    <property type="entry name" value="Cytochrome_C7"/>
    <property type="match status" value="1"/>
</dbReference>
<dbReference type="NCBIfam" id="TIGR04257">
    <property type="entry name" value="nanowire_3heme"/>
    <property type="match status" value="1"/>
</dbReference>
<dbReference type="InterPro" id="IPR029467">
    <property type="entry name" value="Cyt_c7-like"/>
</dbReference>
<dbReference type="CDD" id="cd08168">
    <property type="entry name" value="Cytochrom_C3"/>
    <property type="match status" value="1"/>
</dbReference>
<evidence type="ECO:0000259" key="1">
    <source>
        <dbReference type="Pfam" id="PF14522"/>
    </source>
</evidence>
<feature type="domain" description="Cytochrome c7-like" evidence="1">
    <location>
        <begin position="104"/>
        <end position="164"/>
    </location>
</feature>
<dbReference type="SUPFAM" id="SSF48695">
    <property type="entry name" value="Multiheme cytochromes"/>
    <property type="match status" value="1"/>
</dbReference>
<evidence type="ECO:0000313" key="2">
    <source>
        <dbReference type="EMBL" id="VAX01415.1"/>
    </source>
</evidence>
<accession>A0A3B1B568</accession>
<dbReference type="InterPro" id="IPR036280">
    <property type="entry name" value="Multihaem_cyt_sf"/>
</dbReference>
<dbReference type="Gene3D" id="3.90.10.10">
    <property type="entry name" value="Cytochrome C3"/>
    <property type="match status" value="1"/>
</dbReference>
<protein>
    <submittedName>
        <fullName evidence="2">Cytochrome c family protein</fullName>
    </submittedName>
</protein>
<dbReference type="EMBL" id="UOFS01000049">
    <property type="protein sequence ID" value="VAX01415.1"/>
    <property type="molecule type" value="Genomic_DNA"/>
</dbReference>
<organism evidence="2">
    <name type="scientific">hydrothermal vent metagenome</name>
    <dbReference type="NCBI Taxonomy" id="652676"/>
    <lineage>
        <taxon>unclassified sequences</taxon>
        <taxon>metagenomes</taxon>
        <taxon>ecological metagenomes</taxon>
    </lineage>
</organism>
<proteinExistence type="predicted"/>
<dbReference type="AlphaFoldDB" id="A0A3B1B568"/>